<dbReference type="Proteomes" id="UP000594263">
    <property type="component" value="Unplaced"/>
</dbReference>
<dbReference type="OMA" id="IAVEFWI"/>
<reference evidence="7" key="1">
    <citation type="submission" date="2021-01" db="UniProtKB">
        <authorList>
            <consortium name="EnsemblPlants"/>
        </authorList>
    </citation>
    <scope>IDENTIFICATION</scope>
</reference>
<name>A0A7N0TTL9_KALFE</name>
<evidence type="ECO:0000313" key="7">
    <source>
        <dbReference type="EnsemblPlants" id="Kaladp0045s0386.1.v1.1"/>
    </source>
</evidence>
<keyword evidence="4 6" id="KW-1133">Transmembrane helix</keyword>
<keyword evidence="8" id="KW-1185">Reference proteome</keyword>
<dbReference type="AlphaFoldDB" id="A0A7N0TTL9"/>
<comment type="subcellular location">
    <subcellularLocation>
        <location evidence="1">Membrane</location>
    </subcellularLocation>
</comment>
<sequence length="54" mass="5864">MGTATFVEVILAILLPPVGVLLRYGLGVQFWICLLLTILGYLPGIIYALYVLVA</sequence>
<comment type="similarity">
    <text evidence="2">Belongs to the UPF0057 (PMP3) family.</text>
</comment>
<evidence type="ECO:0000256" key="5">
    <source>
        <dbReference type="ARBA" id="ARBA00023136"/>
    </source>
</evidence>
<dbReference type="EnsemblPlants" id="Kaladp0045s0386.1.v1.1">
    <property type="protein sequence ID" value="Kaladp0045s0386.1.v1.1"/>
    <property type="gene ID" value="Kaladp0045s0386.v1.1"/>
</dbReference>
<evidence type="ECO:0000256" key="3">
    <source>
        <dbReference type="ARBA" id="ARBA00022692"/>
    </source>
</evidence>
<dbReference type="PANTHER" id="PTHR21659:SF42">
    <property type="entry name" value="UPF0057 MEMBRANE PROTEIN ZK632.10-RELATED"/>
    <property type="match status" value="1"/>
</dbReference>
<dbReference type="Pfam" id="PF01679">
    <property type="entry name" value="Pmp3"/>
    <property type="match status" value="1"/>
</dbReference>
<feature type="transmembrane region" description="Helical" evidence="6">
    <location>
        <begin position="6"/>
        <end position="24"/>
    </location>
</feature>
<evidence type="ECO:0000313" key="8">
    <source>
        <dbReference type="Proteomes" id="UP000594263"/>
    </source>
</evidence>
<keyword evidence="5 6" id="KW-0472">Membrane</keyword>
<dbReference type="PANTHER" id="PTHR21659">
    <property type="entry name" value="HYDROPHOBIC PROTEIN RCI2 LOW TEMPERATURE AND SALT RESPONSIVE PROTEIN LTI6 -RELATED"/>
    <property type="match status" value="1"/>
</dbReference>
<proteinExistence type="inferred from homology"/>
<evidence type="ECO:0000256" key="2">
    <source>
        <dbReference type="ARBA" id="ARBA00009530"/>
    </source>
</evidence>
<dbReference type="PROSITE" id="PS01309">
    <property type="entry name" value="UPF0057"/>
    <property type="match status" value="1"/>
</dbReference>
<feature type="transmembrane region" description="Helical" evidence="6">
    <location>
        <begin position="31"/>
        <end position="53"/>
    </location>
</feature>
<dbReference type="GO" id="GO:0016020">
    <property type="term" value="C:membrane"/>
    <property type="evidence" value="ECO:0007669"/>
    <property type="project" value="UniProtKB-SubCell"/>
</dbReference>
<evidence type="ECO:0000256" key="6">
    <source>
        <dbReference type="SAM" id="Phobius"/>
    </source>
</evidence>
<keyword evidence="3 6" id="KW-0812">Transmembrane</keyword>
<accession>A0A7N0TTL9</accession>
<evidence type="ECO:0000256" key="1">
    <source>
        <dbReference type="ARBA" id="ARBA00004370"/>
    </source>
</evidence>
<protein>
    <submittedName>
        <fullName evidence="7">Uncharacterized protein</fullName>
    </submittedName>
</protein>
<dbReference type="InterPro" id="IPR000612">
    <property type="entry name" value="PMP3"/>
</dbReference>
<dbReference type="Gramene" id="Kaladp0045s0386.1.v1.1">
    <property type="protein sequence ID" value="Kaladp0045s0386.1.v1.1"/>
    <property type="gene ID" value="Kaladp0045s0386.v1.1"/>
</dbReference>
<evidence type="ECO:0000256" key="4">
    <source>
        <dbReference type="ARBA" id="ARBA00022989"/>
    </source>
</evidence>
<organism evidence="7 8">
    <name type="scientific">Kalanchoe fedtschenkoi</name>
    <name type="common">Lavender scallops</name>
    <name type="synonym">South American air plant</name>
    <dbReference type="NCBI Taxonomy" id="63787"/>
    <lineage>
        <taxon>Eukaryota</taxon>
        <taxon>Viridiplantae</taxon>
        <taxon>Streptophyta</taxon>
        <taxon>Embryophyta</taxon>
        <taxon>Tracheophyta</taxon>
        <taxon>Spermatophyta</taxon>
        <taxon>Magnoliopsida</taxon>
        <taxon>eudicotyledons</taxon>
        <taxon>Gunneridae</taxon>
        <taxon>Pentapetalae</taxon>
        <taxon>Saxifragales</taxon>
        <taxon>Crassulaceae</taxon>
        <taxon>Kalanchoe</taxon>
    </lineage>
</organism>